<dbReference type="Gene3D" id="3.40.50.300">
    <property type="entry name" value="P-loop containing nucleotide triphosphate hydrolases"/>
    <property type="match status" value="1"/>
</dbReference>
<dbReference type="SUPFAM" id="SSF52540">
    <property type="entry name" value="P-loop containing nucleoside triphosphate hydrolases"/>
    <property type="match status" value="1"/>
</dbReference>
<dbReference type="AlphaFoldDB" id="D1YY97"/>
<dbReference type="PANTHER" id="PTHR42700:SF1">
    <property type="entry name" value="SULFATE ADENYLYLTRANSFERASE"/>
    <property type="match status" value="1"/>
</dbReference>
<dbReference type="OrthoDB" id="28808at2157"/>
<evidence type="ECO:0000313" key="3">
    <source>
        <dbReference type="EMBL" id="BAI61419.1"/>
    </source>
</evidence>
<reference evidence="3 4" key="1">
    <citation type="journal article" date="2007" name="Appl. Environ. Microbiol.">
        <title>Isolation of key methanogens for global methane emission from rice paddy fields: a novel isolate affiliated with the clone cluster rice cluster I.</title>
        <authorList>
            <person name="Sakai S."/>
            <person name="Imachi H."/>
            <person name="Sekiguchi Y."/>
            <person name="Ohashi A."/>
            <person name="Harada H."/>
            <person name="Kamagata Y."/>
        </authorList>
    </citation>
    <scope>NUCLEOTIDE SEQUENCE [LARGE SCALE GENOMIC DNA]</scope>
    <source>
        <strain evidence="4">DSM 17711 / JCM 13418 / NBRC 101707 / SANAE</strain>
    </source>
</reference>
<evidence type="ECO:0000259" key="2">
    <source>
        <dbReference type="Pfam" id="PF01583"/>
    </source>
</evidence>
<name>D1YY97_METPS</name>
<evidence type="ECO:0000256" key="1">
    <source>
        <dbReference type="ARBA" id="ARBA00022679"/>
    </source>
</evidence>
<dbReference type="PATRIC" id="fig|304371.9.peg.1384"/>
<accession>D1YY97</accession>
<reference evidence="3 4" key="2">
    <citation type="journal article" date="2008" name="Int. J. Syst. Evol. Microbiol.">
        <title>Methanocella paludicola gen. nov., sp. nov., a methane-producing archaeon, the first isolate of the lineage 'Rice Cluster I', and proposal of the new archaeal order Methanocellales ord. nov.</title>
        <authorList>
            <person name="Sakai S."/>
            <person name="Imachi H."/>
            <person name="Hanada S."/>
            <person name="Ohashi A."/>
            <person name="Harada H."/>
            <person name="Kamagata Y."/>
        </authorList>
    </citation>
    <scope>NUCLEOTIDE SEQUENCE [LARGE SCALE GENOMIC DNA]</scope>
    <source>
        <strain evidence="4">DSM 17711 / JCM 13418 / NBRC 101707 / SANAE</strain>
    </source>
</reference>
<dbReference type="RefSeq" id="WP_012900098.1">
    <property type="nucleotide sequence ID" value="NC_013665.1"/>
</dbReference>
<dbReference type="InParanoid" id="D1YY97"/>
<dbReference type="Proteomes" id="UP000001882">
    <property type="component" value="Chromosome"/>
</dbReference>
<dbReference type="GO" id="GO:0004781">
    <property type="term" value="F:sulfate adenylyltransferase (ATP) activity"/>
    <property type="evidence" value="ECO:0007669"/>
    <property type="project" value="TreeGrafter"/>
</dbReference>
<dbReference type="KEGG" id="mpd:MCP_1347"/>
<dbReference type="GO" id="GO:0004020">
    <property type="term" value="F:adenylylsulfate kinase activity"/>
    <property type="evidence" value="ECO:0007669"/>
    <property type="project" value="InterPro"/>
</dbReference>
<gene>
    <name evidence="3" type="primary">cysC</name>
    <name evidence="3" type="ordered locus">MCP_1347</name>
</gene>
<sequence length="183" mass="19872">MSWAAWVTGLPGSGKTTIADITADILRVKGVHVKVLNIDDVRKVLTPHATYSLEERAIVYAAMAYMAKLLVDEGVNVIIDATGNLRQYRDVARKLIPDFVEIYVKCPLDVAIRREEARRGGNAPKDIYKKGMTGKSSTVPGVNVVYEPPEAPLVTLDTEKLSAADAAALAADVLMSHFGEAYD</sequence>
<dbReference type="STRING" id="304371.MCP_1347"/>
<protein>
    <submittedName>
        <fullName evidence="3">Adenylyl-sulfate kinase</fullName>
    </submittedName>
</protein>
<dbReference type="InterPro" id="IPR050512">
    <property type="entry name" value="Sulf_AdTrans/APS_kinase"/>
</dbReference>
<dbReference type="GO" id="GO:0010134">
    <property type="term" value="P:sulfate assimilation via adenylyl sulfate reduction"/>
    <property type="evidence" value="ECO:0007669"/>
    <property type="project" value="TreeGrafter"/>
</dbReference>
<keyword evidence="3" id="KW-0418">Kinase</keyword>
<keyword evidence="4" id="KW-1185">Reference proteome</keyword>
<dbReference type="GeneID" id="8681314"/>
<dbReference type="InterPro" id="IPR059117">
    <property type="entry name" value="APS_kinase_dom"/>
</dbReference>
<dbReference type="GO" id="GO:0019379">
    <property type="term" value="P:sulfate assimilation, phosphoadenylyl sulfate reduction by phosphoadenylyl-sulfate reductase (thioredoxin)"/>
    <property type="evidence" value="ECO:0007669"/>
    <property type="project" value="TreeGrafter"/>
</dbReference>
<dbReference type="InterPro" id="IPR027417">
    <property type="entry name" value="P-loop_NTPase"/>
</dbReference>
<keyword evidence="1" id="KW-0808">Transferase</keyword>
<dbReference type="GO" id="GO:0005737">
    <property type="term" value="C:cytoplasm"/>
    <property type="evidence" value="ECO:0007669"/>
    <property type="project" value="TreeGrafter"/>
</dbReference>
<dbReference type="GO" id="GO:0005524">
    <property type="term" value="F:ATP binding"/>
    <property type="evidence" value="ECO:0007669"/>
    <property type="project" value="InterPro"/>
</dbReference>
<reference evidence="4" key="3">
    <citation type="journal article" date="2011" name="PLoS ONE">
        <title>Genome sequence of a mesophilic hydrogenotrophic methanogen Methanocella paludicola, the first cultivated representative of the order Methanocellales.</title>
        <authorList>
            <person name="Sakai S."/>
            <person name="Takaki Y."/>
            <person name="Shimamura S."/>
            <person name="Sekine M."/>
            <person name="Tajima T."/>
            <person name="Kosugi H."/>
            <person name="Ichikawa N."/>
            <person name="Tasumi E."/>
            <person name="Hiraki A.T."/>
            <person name="Shimizu A."/>
            <person name="Kato Y."/>
            <person name="Nishiko R."/>
            <person name="Mori K."/>
            <person name="Fujita N."/>
            <person name="Imachi H."/>
            <person name="Takai K."/>
        </authorList>
    </citation>
    <scope>NUCLEOTIDE SEQUENCE [LARGE SCALE GENOMIC DNA]</scope>
    <source>
        <strain evidence="4">DSM 17711 / JCM 13418 / NBRC 101707 / SANAE</strain>
    </source>
</reference>
<evidence type="ECO:0000313" key="4">
    <source>
        <dbReference type="Proteomes" id="UP000001882"/>
    </source>
</evidence>
<organism evidence="3 4">
    <name type="scientific">Methanocella paludicola (strain DSM 17711 / JCM 13418 / NBRC 101707 / SANAE)</name>
    <dbReference type="NCBI Taxonomy" id="304371"/>
    <lineage>
        <taxon>Archaea</taxon>
        <taxon>Methanobacteriati</taxon>
        <taxon>Methanobacteriota</taxon>
        <taxon>Stenosarchaea group</taxon>
        <taxon>Methanomicrobia</taxon>
        <taxon>Methanocellales</taxon>
        <taxon>Methanocellaceae</taxon>
        <taxon>Methanocella</taxon>
    </lineage>
</organism>
<dbReference type="PANTHER" id="PTHR42700">
    <property type="entry name" value="SULFATE ADENYLYLTRANSFERASE"/>
    <property type="match status" value="1"/>
</dbReference>
<dbReference type="Pfam" id="PF01583">
    <property type="entry name" value="APS_kinase"/>
    <property type="match status" value="1"/>
</dbReference>
<feature type="domain" description="APS kinase" evidence="2">
    <location>
        <begin position="4"/>
        <end position="156"/>
    </location>
</feature>
<dbReference type="EMBL" id="AP011532">
    <property type="protein sequence ID" value="BAI61419.1"/>
    <property type="molecule type" value="Genomic_DNA"/>
</dbReference>
<proteinExistence type="predicted"/>
<dbReference type="CDD" id="cd02027">
    <property type="entry name" value="APSK"/>
    <property type="match status" value="1"/>
</dbReference>
<dbReference type="eggNOG" id="arCOG01040">
    <property type="taxonomic scope" value="Archaea"/>
</dbReference>